<dbReference type="SUPFAM" id="SSF52540">
    <property type="entry name" value="P-loop containing nucleoside triphosphate hydrolases"/>
    <property type="match status" value="1"/>
</dbReference>
<evidence type="ECO:0000256" key="13">
    <source>
        <dbReference type="ARBA" id="ARBA00023239"/>
    </source>
</evidence>
<feature type="binding site" evidence="16">
    <location>
        <begin position="298"/>
        <end position="301"/>
    </location>
    <ligand>
        <name>GTP</name>
        <dbReference type="ChEBI" id="CHEBI:37565"/>
    </ligand>
</feature>
<dbReference type="CDD" id="cd00066">
    <property type="entry name" value="G-alpha"/>
    <property type="match status" value="1"/>
</dbReference>
<keyword evidence="14" id="KW-0449">Lipoprotein</keyword>
<keyword evidence="9" id="KW-0520">NAD</keyword>
<feature type="region of interest" description="Disordered" evidence="18">
    <location>
        <begin position="437"/>
        <end position="573"/>
    </location>
</feature>
<dbReference type="GO" id="GO:0009225">
    <property type="term" value="P:nucleotide-sugar metabolic process"/>
    <property type="evidence" value="ECO:0007669"/>
    <property type="project" value="InterPro"/>
</dbReference>
<evidence type="ECO:0000256" key="16">
    <source>
        <dbReference type="PIRSR" id="PIRSR601019-1"/>
    </source>
</evidence>
<dbReference type="SUPFAM" id="SSF47895">
    <property type="entry name" value="Transducin (alpha subunit), insertion domain"/>
    <property type="match status" value="1"/>
</dbReference>
<accession>A0A8S1EBC6</accession>
<reference evidence="20 21" key="1">
    <citation type="submission" date="2020-04" db="EMBL/GenBank/DDBJ databases">
        <authorList>
            <person name="Laetsch R D."/>
            <person name="Stevens L."/>
            <person name="Kumar S."/>
            <person name="Blaxter L. M."/>
        </authorList>
    </citation>
    <scope>NUCLEOTIDE SEQUENCE [LARGE SCALE GENOMIC DNA]</scope>
</reference>
<dbReference type="CDD" id="cd07711">
    <property type="entry name" value="MBLAC1-like_MBL-fold"/>
    <property type="match status" value="1"/>
</dbReference>
<dbReference type="PANTHER" id="PTHR43000">
    <property type="entry name" value="DTDP-D-GLUCOSE 4,6-DEHYDRATASE-RELATED"/>
    <property type="match status" value="1"/>
</dbReference>
<evidence type="ECO:0000313" key="20">
    <source>
        <dbReference type="EMBL" id="CAB3400988.1"/>
    </source>
</evidence>
<dbReference type="GO" id="GO:0007186">
    <property type="term" value="P:G protein-coupled receptor signaling pathway"/>
    <property type="evidence" value="ECO:0007669"/>
    <property type="project" value="InterPro"/>
</dbReference>
<evidence type="ECO:0000313" key="21">
    <source>
        <dbReference type="Proteomes" id="UP000494206"/>
    </source>
</evidence>
<keyword evidence="11" id="KW-0564">Palmitate</keyword>
<evidence type="ECO:0000256" key="3">
    <source>
        <dbReference type="ARBA" id="ARBA00008178"/>
    </source>
</evidence>
<feature type="binding site" evidence="17">
    <location>
        <position position="45"/>
    </location>
    <ligand>
        <name>Mg(2+)</name>
        <dbReference type="ChEBI" id="CHEBI:18420"/>
    </ligand>
</feature>
<dbReference type="GO" id="GO:0031683">
    <property type="term" value="F:G-protein beta/gamma-subunit complex binding"/>
    <property type="evidence" value="ECO:0007669"/>
    <property type="project" value="InterPro"/>
</dbReference>
<dbReference type="PRINTS" id="PR00318">
    <property type="entry name" value="GPROTEINA"/>
</dbReference>
<feature type="compositionally biased region" description="Basic residues" evidence="18">
    <location>
        <begin position="495"/>
        <end position="507"/>
    </location>
</feature>
<dbReference type="FunFam" id="3.40.50.300:FF:000692">
    <property type="entry name" value="Guanine nucleotide-binding protein subunit alpha"/>
    <property type="match status" value="1"/>
</dbReference>
<evidence type="ECO:0000256" key="11">
    <source>
        <dbReference type="ARBA" id="ARBA00023139"/>
    </source>
</evidence>
<keyword evidence="7 17" id="KW-0479">Metal-binding</keyword>
<feature type="binding site" evidence="16">
    <location>
        <begin position="199"/>
        <end position="203"/>
    </location>
    <ligand>
        <name>GTP</name>
        <dbReference type="ChEBI" id="CHEBI:37565"/>
    </ligand>
</feature>
<dbReference type="AlphaFoldDB" id="A0A8S1EBC6"/>
<evidence type="ECO:0000259" key="19">
    <source>
        <dbReference type="SMART" id="SM00849"/>
    </source>
</evidence>
<evidence type="ECO:0000256" key="17">
    <source>
        <dbReference type="PIRSR" id="PIRSR601019-2"/>
    </source>
</evidence>
<comment type="cofactor">
    <cofactor evidence="2">
        <name>NAD(+)</name>
        <dbReference type="ChEBI" id="CHEBI:57540"/>
    </cofactor>
</comment>
<dbReference type="OrthoDB" id="16464at2759"/>
<evidence type="ECO:0000256" key="14">
    <source>
        <dbReference type="ARBA" id="ARBA00023288"/>
    </source>
</evidence>
<name>A0A8S1EBC6_9PELO</name>
<keyword evidence="8 16" id="KW-0547">Nucleotide-binding</keyword>
<dbReference type="InterPro" id="IPR001279">
    <property type="entry name" value="Metallo-B-lactamas"/>
</dbReference>
<dbReference type="CDD" id="cd05246">
    <property type="entry name" value="dTDP_GD_SDR_e"/>
    <property type="match status" value="1"/>
</dbReference>
<dbReference type="SMART" id="SM00275">
    <property type="entry name" value="G_alpha"/>
    <property type="match status" value="1"/>
</dbReference>
<dbReference type="InterPro" id="IPR016040">
    <property type="entry name" value="NAD(P)-bd_dom"/>
</dbReference>
<dbReference type="EMBL" id="CADEPM010000002">
    <property type="protein sequence ID" value="CAB3400988.1"/>
    <property type="molecule type" value="Genomic_DNA"/>
</dbReference>
<feature type="compositionally biased region" description="Polar residues" evidence="18">
    <location>
        <begin position="523"/>
        <end position="547"/>
    </location>
</feature>
<keyword evidence="12" id="KW-0807">Transducer</keyword>
<keyword evidence="10 16" id="KW-0342">GTP-binding</keyword>
<dbReference type="Gene3D" id="3.90.25.10">
    <property type="entry name" value="UDP-galactose 4-epimerase, domain 1"/>
    <property type="match status" value="1"/>
</dbReference>
<evidence type="ECO:0000256" key="1">
    <source>
        <dbReference type="ARBA" id="ARBA00001539"/>
    </source>
</evidence>
<dbReference type="FunFam" id="3.40.50.720:FF:000304">
    <property type="entry name" value="UDP-glucose 4,6-dehydratase"/>
    <property type="match status" value="1"/>
</dbReference>
<dbReference type="GO" id="GO:0046872">
    <property type="term" value="F:metal ion binding"/>
    <property type="evidence" value="ECO:0007669"/>
    <property type="project" value="UniProtKB-KW"/>
</dbReference>
<feature type="binding site" evidence="17">
    <location>
        <position position="180"/>
    </location>
    <ligand>
        <name>Mg(2+)</name>
        <dbReference type="ChEBI" id="CHEBI:18420"/>
    </ligand>
</feature>
<dbReference type="GO" id="GO:0008460">
    <property type="term" value="F:dTDP-glucose 4,6-dehydratase activity"/>
    <property type="evidence" value="ECO:0007669"/>
    <property type="project" value="UniProtKB-EC"/>
</dbReference>
<feature type="compositionally biased region" description="Basic and acidic residues" evidence="18">
    <location>
        <begin position="554"/>
        <end position="564"/>
    </location>
</feature>
<evidence type="ECO:0000256" key="6">
    <source>
        <dbReference type="ARBA" id="ARBA00022707"/>
    </source>
</evidence>
<comment type="caution">
    <text evidence="20">The sequence shown here is derived from an EMBL/GenBank/DDBJ whole genome shotgun (WGS) entry which is preliminary data.</text>
</comment>
<dbReference type="Pfam" id="PF00503">
    <property type="entry name" value="G-alpha"/>
    <property type="match status" value="1"/>
</dbReference>
<dbReference type="PROSITE" id="PS51882">
    <property type="entry name" value="G_ALPHA"/>
    <property type="match status" value="1"/>
</dbReference>
<evidence type="ECO:0000256" key="8">
    <source>
        <dbReference type="ARBA" id="ARBA00022741"/>
    </source>
</evidence>
<dbReference type="Proteomes" id="UP000494206">
    <property type="component" value="Unassembled WGS sequence"/>
</dbReference>
<keyword evidence="21" id="KW-1185">Reference proteome</keyword>
<proteinExistence type="inferred from homology"/>
<keyword evidence="17" id="KW-0460">Magnesium</keyword>
<dbReference type="Gene3D" id="1.10.400.10">
    <property type="entry name" value="GI Alpha 1, domain 2-like"/>
    <property type="match status" value="1"/>
</dbReference>
<dbReference type="SMART" id="SM00849">
    <property type="entry name" value="Lactamase_B"/>
    <property type="match status" value="1"/>
</dbReference>
<gene>
    <name evidence="20" type="ORF">CBOVIS_LOCUS3803</name>
</gene>
<dbReference type="GO" id="GO:0003924">
    <property type="term" value="F:GTPase activity"/>
    <property type="evidence" value="ECO:0007669"/>
    <property type="project" value="InterPro"/>
</dbReference>
<dbReference type="SUPFAM" id="SSF51735">
    <property type="entry name" value="NAD(P)-binding Rossmann-fold domains"/>
    <property type="match status" value="1"/>
</dbReference>
<dbReference type="SUPFAM" id="SSF56281">
    <property type="entry name" value="Metallo-hydrolase/oxidoreductase"/>
    <property type="match status" value="1"/>
</dbReference>
<protein>
    <recommendedName>
        <fullName evidence="15">dTDP-D-glucose 4,6-dehydratase</fullName>
        <ecNumber evidence="5">4.2.1.46</ecNumber>
    </recommendedName>
</protein>
<feature type="binding site" evidence="16">
    <location>
        <position position="357"/>
    </location>
    <ligand>
        <name>GTP</name>
        <dbReference type="ChEBI" id="CHEBI:37565"/>
    </ligand>
</feature>
<comment type="similarity">
    <text evidence="3">Belongs to the NAD(P)-dependent epimerase/dehydratase family. dTDP-glucose dehydratase subfamily.</text>
</comment>
<comment type="catalytic activity">
    <reaction evidence="1">
        <text>dTDP-alpha-D-glucose = dTDP-4-dehydro-6-deoxy-alpha-D-glucose + H2O</text>
        <dbReference type="Rhea" id="RHEA:17221"/>
        <dbReference type="ChEBI" id="CHEBI:15377"/>
        <dbReference type="ChEBI" id="CHEBI:57477"/>
        <dbReference type="ChEBI" id="CHEBI:57649"/>
        <dbReference type="EC" id="4.2.1.46"/>
    </reaction>
</comment>
<dbReference type="Pfam" id="PF00753">
    <property type="entry name" value="Lactamase_B"/>
    <property type="match status" value="1"/>
</dbReference>
<organism evidence="20 21">
    <name type="scientific">Caenorhabditis bovis</name>
    <dbReference type="NCBI Taxonomy" id="2654633"/>
    <lineage>
        <taxon>Eukaryota</taxon>
        <taxon>Metazoa</taxon>
        <taxon>Ecdysozoa</taxon>
        <taxon>Nematoda</taxon>
        <taxon>Chromadorea</taxon>
        <taxon>Rhabditida</taxon>
        <taxon>Rhabditina</taxon>
        <taxon>Rhabditomorpha</taxon>
        <taxon>Rhabditoidea</taxon>
        <taxon>Rhabditidae</taxon>
        <taxon>Peloderinae</taxon>
        <taxon>Caenorhabditis</taxon>
    </lineage>
</organism>
<dbReference type="InterPro" id="IPR001019">
    <property type="entry name" value="Gprotein_alpha_su"/>
</dbReference>
<dbReference type="EC" id="4.2.1.46" evidence="5"/>
<evidence type="ECO:0000256" key="5">
    <source>
        <dbReference type="ARBA" id="ARBA00011990"/>
    </source>
</evidence>
<evidence type="ECO:0000256" key="12">
    <source>
        <dbReference type="ARBA" id="ARBA00023224"/>
    </source>
</evidence>
<dbReference type="InterPro" id="IPR036291">
    <property type="entry name" value="NAD(P)-bd_dom_sf"/>
</dbReference>
<dbReference type="GO" id="GO:0005525">
    <property type="term" value="F:GTP binding"/>
    <property type="evidence" value="ECO:0007669"/>
    <property type="project" value="UniProtKB-KW"/>
</dbReference>
<sequence length="1123" mass="128935">MGTIVCKQADNEVSKLIDVQIKKEEVEQRRKLKFLLLGTSDSGKSTIVKQMRIIHTEGFNDTERISAIFQIRWNIVDAFKQISNYLLSEDSDIEIDESEKKILFLFAQNSSRIEVMTEVDEINVINTVRFYPSIREFFRRYRAFAGVPDNIFYFFGELPRILLPNYMPTDVDIVNMRVTTLGVHEICFDYRKYVIRLIDVGGQRTERRKWIHFFEGVTAVMFVASLACFDQFVEEEPKFSSWETVPNKVENRILVRAVSKSEDRLPRMINKLTDSVELFKSVKQNNFLHKSSFMLFLNKKDVLQEKLRTTEFSDYFMGYENWLQNNNEPSSVCEYVESLFRKGCDESQTIYSHFTVATDTQNIEYVFNSACDIIFQKLVDEVLRDFVRGRGRPIVERIPLDSLDDEPELGESSSHIGMIDLTNPMIPQGGILSKDTITLPAKPPQPITQIIRPVSKNRSTPEPQTSKKDYQKLANVIQMFIDRRTRKMKSDLRTKSTKKPKSKKKEPRKTTSSPRRQLPVEVITSSSEQRDQQVTLDVGSKNGSKWTPMQRFAEPPRSREHVSDDLEESEDPYEAKMKKLSAELTAILKKLEESKNERLPQVHVLRNGSAEQTSDGQYIFIASITLIQDGGTNILVDTGLGTDINSRTNLLKRLEKYDLSPADIDIVVTTHGHPDHTGGIHDFPDATHYHSWYSHQRTKFNLTALFENDSLSLTENVMLVKARGHTSDDIAAIVRGAKDFGDVLVAGDLFMRMEDIDHHMMWQPLSSDILAQRDSRRKRHAMELSMEEPTCVLITGGCGFIGSNFINFIYNKWRNTKIINYDKLAYGASPFHVLEEIRESGRYTFVEAKLEDQETLDNTLESNKVDMVIHFAAITHVDESYSDRIGTIQDNIISTTTLLESIVNRSYKGVKRLVHISTDEVYGDSFGDTTPKSEDASLPNPTNPYAASKAACEMIIRSYWHSYKLPYVMVRMNNVYGPRQIHTKLIPKFTKLALDGKPYPLMGDGLHSRSWMFVEDCSEAISRVAIDGELGQIYNIGTEFEMTNIELTKMIHATVNKLMNREPTPPTFTPIPDRPYHDRRYYIDFSKIHKAMGWKCTTPFSSGLLRTIEYYVKQHLSAARIQG</sequence>
<evidence type="ECO:0000256" key="18">
    <source>
        <dbReference type="SAM" id="MobiDB-lite"/>
    </source>
</evidence>
<feature type="domain" description="Metallo-beta-lactamase" evidence="19">
    <location>
        <begin position="621"/>
        <end position="773"/>
    </location>
</feature>
<evidence type="ECO:0000256" key="10">
    <source>
        <dbReference type="ARBA" id="ARBA00023134"/>
    </source>
</evidence>
<dbReference type="InterPro" id="IPR036866">
    <property type="entry name" value="RibonucZ/Hydroxyglut_hydro"/>
</dbReference>
<evidence type="ECO:0000256" key="15">
    <source>
        <dbReference type="ARBA" id="ARBA00067702"/>
    </source>
</evidence>
<evidence type="ECO:0000256" key="9">
    <source>
        <dbReference type="ARBA" id="ARBA00023027"/>
    </source>
</evidence>
<dbReference type="Gene3D" id="3.60.15.10">
    <property type="entry name" value="Ribonuclease Z/Hydroxyacylglutathione hydrolase-like"/>
    <property type="match status" value="1"/>
</dbReference>
<dbReference type="InterPro" id="IPR027417">
    <property type="entry name" value="P-loop_NTPase"/>
</dbReference>
<dbReference type="Gene3D" id="3.40.50.720">
    <property type="entry name" value="NAD(P)-binding Rossmann-like Domain"/>
    <property type="match status" value="1"/>
</dbReference>
<dbReference type="InterPro" id="IPR011025">
    <property type="entry name" value="GproteinA_insert"/>
</dbReference>
<dbReference type="Pfam" id="PF16363">
    <property type="entry name" value="GDP_Man_Dehyd"/>
    <property type="match status" value="1"/>
</dbReference>
<comment type="subunit">
    <text evidence="4">G proteins are composed of 3 units; alpha, beta and gamma. The alpha chain contains the guanine nucleotide binding site.</text>
</comment>
<evidence type="ECO:0000256" key="7">
    <source>
        <dbReference type="ARBA" id="ARBA00022723"/>
    </source>
</evidence>
<dbReference type="Gene3D" id="3.40.50.300">
    <property type="entry name" value="P-loop containing nucleotide triphosphate hydrolases"/>
    <property type="match status" value="1"/>
</dbReference>
<evidence type="ECO:0000256" key="2">
    <source>
        <dbReference type="ARBA" id="ARBA00001911"/>
    </source>
</evidence>
<dbReference type="InterPro" id="IPR005888">
    <property type="entry name" value="dTDP_Gluc_deHydtase"/>
</dbReference>
<keyword evidence="13" id="KW-0456">Lyase</keyword>
<evidence type="ECO:0000256" key="4">
    <source>
        <dbReference type="ARBA" id="ARBA00011356"/>
    </source>
</evidence>
<keyword evidence="6" id="KW-0519">Myristate</keyword>